<gene>
    <name evidence="2" type="ORF">SCHPADRAFT_946053</name>
</gene>
<feature type="region of interest" description="Disordered" evidence="1">
    <location>
        <begin position="585"/>
        <end position="617"/>
    </location>
</feature>
<reference evidence="2 3" key="1">
    <citation type="submission" date="2015-04" db="EMBL/GenBank/DDBJ databases">
        <title>Complete genome sequence of Schizopora paradoxa KUC8140, a cosmopolitan wood degrader in East Asia.</title>
        <authorList>
            <consortium name="DOE Joint Genome Institute"/>
            <person name="Min B."/>
            <person name="Park H."/>
            <person name="Jang Y."/>
            <person name="Kim J.-J."/>
            <person name="Kim K.H."/>
            <person name="Pangilinan J."/>
            <person name="Lipzen A."/>
            <person name="Riley R."/>
            <person name="Grigoriev I.V."/>
            <person name="Spatafora J.W."/>
            <person name="Choi I.-G."/>
        </authorList>
    </citation>
    <scope>NUCLEOTIDE SEQUENCE [LARGE SCALE GENOMIC DNA]</scope>
    <source>
        <strain evidence="2 3">KUC8140</strain>
    </source>
</reference>
<evidence type="ECO:0000256" key="1">
    <source>
        <dbReference type="SAM" id="MobiDB-lite"/>
    </source>
</evidence>
<accession>A0A0H2RAK1</accession>
<dbReference type="Proteomes" id="UP000053477">
    <property type="component" value="Unassembled WGS sequence"/>
</dbReference>
<proteinExistence type="predicted"/>
<dbReference type="EMBL" id="KQ086202">
    <property type="protein sequence ID" value="KLO06498.1"/>
    <property type="molecule type" value="Genomic_DNA"/>
</dbReference>
<feature type="compositionally biased region" description="Acidic residues" evidence="1">
    <location>
        <begin position="353"/>
        <end position="367"/>
    </location>
</feature>
<evidence type="ECO:0000313" key="3">
    <source>
        <dbReference type="Proteomes" id="UP000053477"/>
    </source>
</evidence>
<organism evidence="2 3">
    <name type="scientific">Schizopora paradoxa</name>
    <dbReference type="NCBI Taxonomy" id="27342"/>
    <lineage>
        <taxon>Eukaryota</taxon>
        <taxon>Fungi</taxon>
        <taxon>Dikarya</taxon>
        <taxon>Basidiomycota</taxon>
        <taxon>Agaricomycotina</taxon>
        <taxon>Agaricomycetes</taxon>
        <taxon>Hymenochaetales</taxon>
        <taxon>Schizoporaceae</taxon>
        <taxon>Schizopora</taxon>
    </lineage>
</organism>
<feature type="compositionally biased region" description="Low complexity" evidence="1">
    <location>
        <begin position="381"/>
        <end position="396"/>
    </location>
</feature>
<name>A0A0H2RAK1_9AGAM</name>
<feature type="region of interest" description="Disordered" evidence="1">
    <location>
        <begin position="161"/>
        <end position="191"/>
    </location>
</feature>
<dbReference type="AlphaFoldDB" id="A0A0H2RAK1"/>
<evidence type="ECO:0000313" key="2">
    <source>
        <dbReference type="EMBL" id="KLO06498.1"/>
    </source>
</evidence>
<dbReference type="InParanoid" id="A0A0H2RAK1"/>
<feature type="region of interest" description="Disordered" evidence="1">
    <location>
        <begin position="325"/>
        <end position="429"/>
    </location>
</feature>
<sequence length="617" mass="65513">MSSEQTPTMTKKNAQISVEDVHRAAKGKDWTSVYGVGVMGAELAVDESFLANLLRGGNEHFVSCVNKIDRKRPQDPSGLRTWWGKYEKNILPDLAAGGRWKEFTDKLSSVSDIVRPRDKKDVSWAVEAAETAPLVPLKRNHRGQAKEAAESAVVQTAGTARGHGQAGTARSAVQGAVQQQARGVGNHGDANTEPTLVVFTTGCKACAENKSDCVGVSTLDRCWTCHRAKKSKCNAPASIPGNAVKKLGFDDFDQLPVPAMDTREGKIIRGDEIEAALRKAAATPSSGVHLRLHCRMQKGATLAEWYAWYLATPEKDRAEAIINGRVPGRRPGWQRGPQSHGNEGEVGGSSSSEDVEEEDEDGTDGDERDGRASRPRVGTTSARGSASPAPPAAQGGLTLSPPARATLAGNPASEPGREVPPRAPGTPAIGAAAAPVEEARGPQPTGAGGVGLVASVAGPALPQGQVRHSRPSHSDPFFQPAATSVGSDALHVPLAASQGTVNGEAAIALLDAIQIRLRRRDSPTPEDQIPDTERRQRDIFLQQRTMRIGTALIASRRRANPTNYDSDLAHLLALPAPGTGPVRKYWATMNREDDTSSASSDEALGEPMDVEEGPKRE</sequence>
<protein>
    <submittedName>
        <fullName evidence="2">Uncharacterized protein</fullName>
    </submittedName>
</protein>
<feature type="compositionally biased region" description="Low complexity" evidence="1">
    <location>
        <begin position="172"/>
        <end position="184"/>
    </location>
</feature>
<keyword evidence="3" id="KW-1185">Reference proteome</keyword>